<protein>
    <recommendedName>
        <fullName evidence="6">Helicase ATP-binding domain-containing protein</fullName>
    </recommendedName>
</protein>
<dbReference type="GO" id="GO:0043596">
    <property type="term" value="C:nuclear replication fork"/>
    <property type="evidence" value="ECO:0007669"/>
    <property type="project" value="TreeGrafter"/>
</dbReference>
<dbReference type="GO" id="GO:0005524">
    <property type="term" value="F:ATP binding"/>
    <property type="evidence" value="ECO:0007669"/>
    <property type="project" value="UniProtKB-KW"/>
</dbReference>
<dbReference type="Pfam" id="PF00271">
    <property type="entry name" value="Helicase_C"/>
    <property type="match status" value="1"/>
</dbReference>
<evidence type="ECO:0000256" key="5">
    <source>
        <dbReference type="SAM" id="Coils"/>
    </source>
</evidence>
<accession>A0A6C0BP02</accession>
<dbReference type="InterPro" id="IPR038718">
    <property type="entry name" value="SNF2-like_sf"/>
</dbReference>
<keyword evidence="3" id="KW-0347">Helicase</keyword>
<dbReference type="InterPro" id="IPR001650">
    <property type="entry name" value="Helicase_C-like"/>
</dbReference>
<dbReference type="GO" id="GO:0031297">
    <property type="term" value="P:replication fork processing"/>
    <property type="evidence" value="ECO:0007669"/>
    <property type="project" value="TreeGrafter"/>
</dbReference>
<dbReference type="Gene3D" id="3.40.50.300">
    <property type="entry name" value="P-loop containing nucleotide triphosphate hydrolases"/>
    <property type="match status" value="1"/>
</dbReference>
<evidence type="ECO:0000256" key="1">
    <source>
        <dbReference type="ARBA" id="ARBA00022741"/>
    </source>
</evidence>
<dbReference type="GO" id="GO:0004520">
    <property type="term" value="F:DNA endonuclease activity"/>
    <property type="evidence" value="ECO:0007669"/>
    <property type="project" value="TreeGrafter"/>
</dbReference>
<dbReference type="InterPro" id="IPR027417">
    <property type="entry name" value="P-loop_NTPase"/>
</dbReference>
<keyword evidence="1" id="KW-0547">Nucleotide-binding</keyword>
<keyword evidence="4" id="KW-0067">ATP-binding</keyword>
<evidence type="ECO:0000256" key="3">
    <source>
        <dbReference type="ARBA" id="ARBA00022806"/>
    </source>
</evidence>
<dbReference type="AlphaFoldDB" id="A0A6C0BP02"/>
<organism evidence="7">
    <name type="scientific">viral metagenome</name>
    <dbReference type="NCBI Taxonomy" id="1070528"/>
    <lineage>
        <taxon>unclassified sequences</taxon>
        <taxon>metagenomes</taxon>
        <taxon>organismal metagenomes</taxon>
    </lineage>
</organism>
<dbReference type="Pfam" id="PF00176">
    <property type="entry name" value="SNF2-rel_dom"/>
    <property type="match status" value="1"/>
</dbReference>
<name>A0A6C0BP02_9ZZZZ</name>
<dbReference type="GO" id="GO:0004386">
    <property type="term" value="F:helicase activity"/>
    <property type="evidence" value="ECO:0007669"/>
    <property type="project" value="UniProtKB-KW"/>
</dbReference>
<keyword evidence="5" id="KW-0175">Coiled coil</keyword>
<dbReference type="PANTHER" id="PTHR45766:SF3">
    <property type="entry name" value="DNA ANNEALING HELICASE AND ENDONUCLEASE ZRANB3"/>
    <property type="match status" value="1"/>
</dbReference>
<evidence type="ECO:0000256" key="2">
    <source>
        <dbReference type="ARBA" id="ARBA00022801"/>
    </source>
</evidence>
<feature type="coiled-coil region" evidence="5">
    <location>
        <begin position="518"/>
        <end position="552"/>
    </location>
</feature>
<dbReference type="InterPro" id="IPR014001">
    <property type="entry name" value="Helicase_ATP-bd"/>
</dbReference>
<sequence>MSTDVNTDEWVSSMSKTFPTWITKTFKKYSTNRTETETETEVEGCNITKERFTLMPHQEFIRDYLQHKSPYRGLLLFHGLGVGKTCASIAVAEMMKNTSRSVMVMLPASLEMNYRNEIMKCGHEQYSLNQHWKFVSIKSKTFEKVVDEFGVSSDITKRIGGIWKTMKKKSPNYKELTSNEQQNIQQQVHSMISSRYEFFRYNGMKMKKYKAMTSAKNIFDDKLVIIDEAHLFISTVVNSNSKKEQQKTNKEENELSITIYRDLINAKNVKLVLLTGTPIINYPKEIAYTLNLLKGVTTIYKIHFKNHFTNNFLLQNHPDVEYHEIKEKSGHNRVELVLTPSGFQKNKKGLLVYVGGKETTDVERVASIVTDMKKSGVLISNYSEKKDFFKERIKLFPTEKNDFDDYFIDYEKNEIKNEDLFMRRMIGIVSYYESTDMSLYPRNLGEQTQELFFSEHQFNKYALKRDEEIKKDAKNKKIQKTGLFQTSGVFKTFSRILCNFSFPEEIERPFPKKRLSYMNEEIDIDEDLQNDIENYESNLSTKNIAKKKYEVKIMKAFKELDERRDEFLTKDLKLYSPKFERIIENMKKTPGTSLVYSQFRTMEGLGIFGLALKARGYAEMKIGIEKNKVHIHVAEEDYLKPKYAFFSTNKDISNIILKIFNSELDSLDSDVRKKLSLMDSEGTKNDNLRGSLIKVIMITQSGSAGISLKNVRQVHIMEPYWNKSRIDQVIGRANRTCSHLALPLKERNFSVFMYRMKMTELQAGKSKFIKSADKMKSTDQVIYELSKRKDTIISKLLKVIKRGSVDCSIHKGLNKDIECWSFPLDVNVFDRAYLSRIEDDYHNIDQQAISKIKVKPYKVIIDKNEYIWISDTDELFDYQMYAKSGVLDKVGLMKNNKNGWYKLTLFKK</sequence>
<evidence type="ECO:0000259" key="6">
    <source>
        <dbReference type="SMART" id="SM00487"/>
    </source>
</evidence>
<evidence type="ECO:0000256" key="4">
    <source>
        <dbReference type="ARBA" id="ARBA00022840"/>
    </source>
</evidence>
<feature type="domain" description="Helicase ATP-binding" evidence="6">
    <location>
        <begin position="50"/>
        <end position="316"/>
    </location>
</feature>
<keyword evidence="2" id="KW-0378">Hydrolase</keyword>
<dbReference type="SMART" id="SM00487">
    <property type="entry name" value="DEXDc"/>
    <property type="match status" value="1"/>
</dbReference>
<dbReference type="EMBL" id="MN739217">
    <property type="protein sequence ID" value="QHS94157.1"/>
    <property type="molecule type" value="Genomic_DNA"/>
</dbReference>
<dbReference type="InterPro" id="IPR000330">
    <property type="entry name" value="SNF2_N"/>
</dbReference>
<dbReference type="PANTHER" id="PTHR45766">
    <property type="entry name" value="DNA ANNEALING HELICASE AND ENDONUCLEASE ZRANB3 FAMILY MEMBER"/>
    <property type="match status" value="1"/>
</dbReference>
<reference evidence="7" key="1">
    <citation type="journal article" date="2020" name="Nature">
        <title>Giant virus diversity and host interactions through global metagenomics.</title>
        <authorList>
            <person name="Schulz F."/>
            <person name="Roux S."/>
            <person name="Paez-Espino D."/>
            <person name="Jungbluth S."/>
            <person name="Walsh D.A."/>
            <person name="Denef V.J."/>
            <person name="McMahon K.D."/>
            <person name="Konstantinidis K.T."/>
            <person name="Eloe-Fadrosh E.A."/>
            <person name="Kyrpides N.C."/>
            <person name="Woyke T."/>
        </authorList>
    </citation>
    <scope>NUCLEOTIDE SEQUENCE</scope>
    <source>
        <strain evidence="7">GVMAG-M-3300018416-26</strain>
    </source>
</reference>
<dbReference type="SUPFAM" id="SSF52540">
    <property type="entry name" value="P-loop containing nucleoside triphosphate hydrolases"/>
    <property type="match status" value="2"/>
</dbReference>
<dbReference type="Gene3D" id="3.40.50.10810">
    <property type="entry name" value="Tandem AAA-ATPase domain"/>
    <property type="match status" value="1"/>
</dbReference>
<evidence type="ECO:0000313" key="7">
    <source>
        <dbReference type="EMBL" id="QHS94157.1"/>
    </source>
</evidence>
<dbReference type="GO" id="GO:0006281">
    <property type="term" value="P:DNA repair"/>
    <property type="evidence" value="ECO:0007669"/>
    <property type="project" value="TreeGrafter"/>
</dbReference>
<proteinExistence type="predicted"/>
<dbReference type="GO" id="GO:0016787">
    <property type="term" value="F:hydrolase activity"/>
    <property type="evidence" value="ECO:0007669"/>
    <property type="project" value="UniProtKB-KW"/>
</dbReference>